<dbReference type="RefSeq" id="WP_088593764.1">
    <property type="nucleotide sequence ID" value="NZ_CP022022.1"/>
</dbReference>
<evidence type="ECO:0000313" key="3">
    <source>
        <dbReference type="Proteomes" id="UP000197007"/>
    </source>
</evidence>
<keyword evidence="1" id="KW-0732">Signal</keyword>
<feature type="chain" id="PRO_5012599653" evidence="1">
    <location>
        <begin position="19"/>
        <end position="574"/>
    </location>
</feature>
<dbReference type="KEGG" id="capn:CBG49_05910"/>
<evidence type="ECO:0000256" key="1">
    <source>
        <dbReference type="SAM" id="SignalP"/>
    </source>
</evidence>
<proteinExistence type="predicted"/>
<gene>
    <name evidence="2" type="ORF">CBG49_05910</name>
</gene>
<protein>
    <submittedName>
        <fullName evidence="2">Uncharacterized protein</fullName>
    </submittedName>
</protein>
<name>A0A1Z4BMY7_9FLAO</name>
<organism evidence="2 3">
    <name type="scientific">Capnocytophaga endodontalis</name>
    <dbReference type="NCBI Taxonomy" id="2708117"/>
    <lineage>
        <taxon>Bacteria</taxon>
        <taxon>Pseudomonadati</taxon>
        <taxon>Bacteroidota</taxon>
        <taxon>Flavobacteriia</taxon>
        <taxon>Flavobacteriales</taxon>
        <taxon>Flavobacteriaceae</taxon>
        <taxon>Capnocytophaga</taxon>
    </lineage>
</organism>
<dbReference type="AlphaFoldDB" id="A0A1Z4BMY7"/>
<reference evidence="3" key="1">
    <citation type="submission" date="2017-06" db="EMBL/GenBank/DDBJ databases">
        <title>Complete genome sequence of Capnocytophaga sp. KCOM 1579 (=ChDC OS43) isolated from a human refractory periapical abscess lesion.</title>
        <authorList>
            <person name="Kook J.-K."/>
            <person name="Park S.-N."/>
            <person name="Lim Y.K."/>
            <person name="Roh H."/>
        </authorList>
    </citation>
    <scope>NUCLEOTIDE SEQUENCE [LARGE SCALE GENOMIC DNA]</scope>
    <source>
        <strain evidence="3">ChDC OS43</strain>
    </source>
</reference>
<dbReference type="Proteomes" id="UP000197007">
    <property type="component" value="Chromosome"/>
</dbReference>
<evidence type="ECO:0000313" key="2">
    <source>
        <dbReference type="EMBL" id="ASF42642.1"/>
    </source>
</evidence>
<keyword evidence="3" id="KW-1185">Reference proteome</keyword>
<accession>A0A1Z4BMY7</accession>
<dbReference type="EMBL" id="CP022022">
    <property type="protein sequence ID" value="ASF42642.1"/>
    <property type="molecule type" value="Genomic_DNA"/>
</dbReference>
<feature type="signal peptide" evidence="1">
    <location>
        <begin position="1"/>
        <end position="18"/>
    </location>
</feature>
<sequence>MKKHLTIAFLLAFFSVFAQKITVTGTFNKNYRTINLSENIKKALFVLEKANIYLPERGYFLDLSPEDAKKLKTETILLIPFNQEIGEKYDTPLTFELLPIPNLPEVYYTKSYWKRSPSIISQIKRKKPFYYDEFNNGYDFQNTAYWITAINNPQKTKVIYLSSGDGECGVSEVGFQENIENVPLSTLAKEKLEHLVYLTYDLGTIPKKDTQKDWQRWLQQIYNYKFTPIKNTAHIEPLSNNIGFEEVYATLDTVTQHIYLLHEYDIDALKRFDTTTGLVQRGKIWSESQPNARDFVTVYAESDTLYTLNRHLCWAKYVPTLTANNSLFYREIASLALPFDKNYNIQQSYSHSHYTYLLLQQQNTSVFKLLCLQTKTGKLIGETSINALLNNPKKLEYRLISDTDMQKGDTFAVLFKTEQGVYHLKFKQTKCTENVYLGNVFRWATNYLQWNNQQYHAGREEGNFVLYNIASPSQTIVLSDTDYNTDECLFTTNNQHIAVFFEFDEGFYQGVKMQLFSKQTLKPIDKPKILYQYFPEEEVTSANNIRNFKAFWSAGKWNVLFMKEKELFFCRDNQ</sequence>